<dbReference type="InterPro" id="IPR011990">
    <property type="entry name" value="TPR-like_helical_dom_sf"/>
</dbReference>
<dbReference type="PROSITE" id="PS00622">
    <property type="entry name" value="HTH_LUXR_1"/>
    <property type="match status" value="1"/>
</dbReference>
<dbReference type="InterPro" id="IPR041664">
    <property type="entry name" value="AAA_16"/>
</dbReference>
<accession>A0A3D9ZJ67</accession>
<dbReference type="SMART" id="SM00421">
    <property type="entry name" value="HTH_LUXR"/>
    <property type="match status" value="1"/>
</dbReference>
<dbReference type="InterPro" id="IPR027417">
    <property type="entry name" value="P-loop_NTPase"/>
</dbReference>
<dbReference type="SUPFAM" id="SSF48452">
    <property type="entry name" value="TPR-like"/>
    <property type="match status" value="1"/>
</dbReference>
<dbReference type="GO" id="GO:0006355">
    <property type="term" value="P:regulation of DNA-templated transcription"/>
    <property type="evidence" value="ECO:0007669"/>
    <property type="project" value="InterPro"/>
</dbReference>
<evidence type="ECO:0000259" key="3">
    <source>
        <dbReference type="PROSITE" id="PS50043"/>
    </source>
</evidence>
<proteinExistence type="predicted"/>
<dbReference type="CDD" id="cd06170">
    <property type="entry name" value="LuxR_C_like"/>
    <property type="match status" value="1"/>
</dbReference>
<dbReference type="GO" id="GO:0005737">
    <property type="term" value="C:cytoplasm"/>
    <property type="evidence" value="ECO:0007669"/>
    <property type="project" value="TreeGrafter"/>
</dbReference>
<dbReference type="GO" id="GO:0005524">
    <property type="term" value="F:ATP binding"/>
    <property type="evidence" value="ECO:0007669"/>
    <property type="project" value="UniProtKB-KW"/>
</dbReference>
<protein>
    <submittedName>
        <fullName evidence="4">Regulatory LuxR family protein</fullName>
    </submittedName>
</protein>
<name>A0A3D9ZJ67_9ACTN</name>
<sequence>MLLQRDAELASLGRQVATVRAGIGRMIIVDGPAGIGKSSLLSATAETAAAAGIRTLRASGSPLEQDAGWGVARQLFATLRAAEFPVGAAALARRALDADEAEPVRGGDAMHAALHGLTWLAAGVAERGPTLMVVDDVHWADPPSLRWLAGLGRQLGELPLAILCAVRSGEPPTSVDLLDELLALAPEPPVRPGPLGPAAVGAVVAHRLPHAGATFAPACHAATAGNPFLLGALLNHLIAERVEPTDEFAATLSAFGPEQVARSVGRQLGRLPAGSASLARAFAVLGRGAPLRHARELAGLAPDDALRVADRLRAAGLLDRADDSWFLVHPLVAGALYGELGGGSRSLWHARAARLLALERADPEAIALHLLHTEPARDETTVATLRAAASRAGLRGAPQSAAVFLRRALVEPPPDRAVEADLRNELGLALAAHVQPEAPALLAEAVDLAATPEQRARIALSGARALGLSGHFVEAGRLCRSGLDRSDGIAADVRAQLEAELVGNIWLDTSTVDEARGWLRPAPLSTEPAWQVVAALAALFDGAPATSTLVLVKPAIHSGRLDEAGSILATVAKFVLIDSGELDDARAYCTALIEAARPRGWLIALAHGSFLRALALTRAGQISDAVADARFAYEFKLVNSPLPALLWSVFTLVEALTQHDELAEADRVLRSVGDPPPGSLATVHLLETRARLRLAQHQPAQAHADLVAAADHWRRFGAVHPGLACWRVDDAEALVALGDRAEARRLAEEHLDLAARVDLPGPRGAGLRALARTSGRKAVDLLEEAVAVLADSPERLEYARALVDLGAALRRGNHREAAREPLRLALTVADGGGMRLLARRARQELSAAGARPRRAAVTGVDALTSAELRVASLAAEGHSNPEIAQRLFVTRRTVETHLTHVYAKLGVTTRTDLAASLR</sequence>
<keyword evidence="2" id="KW-0067">ATP-binding</keyword>
<dbReference type="InterPro" id="IPR036388">
    <property type="entry name" value="WH-like_DNA-bd_sf"/>
</dbReference>
<keyword evidence="1" id="KW-0547">Nucleotide-binding</keyword>
<dbReference type="InterPro" id="IPR016032">
    <property type="entry name" value="Sig_transdc_resp-reg_C-effctor"/>
</dbReference>
<evidence type="ECO:0000313" key="5">
    <source>
        <dbReference type="Proteomes" id="UP000256913"/>
    </source>
</evidence>
<feature type="domain" description="HTH luxR-type" evidence="3">
    <location>
        <begin position="856"/>
        <end position="918"/>
    </location>
</feature>
<dbReference type="Gene3D" id="1.25.40.10">
    <property type="entry name" value="Tetratricopeptide repeat domain"/>
    <property type="match status" value="1"/>
</dbReference>
<dbReference type="PANTHER" id="PTHR16305:SF35">
    <property type="entry name" value="TRANSCRIPTIONAL ACTIVATOR DOMAIN"/>
    <property type="match status" value="1"/>
</dbReference>
<dbReference type="PROSITE" id="PS50043">
    <property type="entry name" value="HTH_LUXR_2"/>
    <property type="match status" value="1"/>
</dbReference>
<reference evidence="4 5" key="1">
    <citation type="submission" date="2018-08" db="EMBL/GenBank/DDBJ databases">
        <title>Sequencing the genomes of 1000 actinobacteria strains.</title>
        <authorList>
            <person name="Klenk H.-P."/>
        </authorList>
    </citation>
    <scope>NUCLEOTIDE SEQUENCE [LARGE SCALE GENOMIC DNA]</scope>
    <source>
        <strain evidence="4 5">DSM 44099</strain>
    </source>
</reference>
<evidence type="ECO:0000313" key="4">
    <source>
        <dbReference type="EMBL" id="REF97428.1"/>
    </source>
</evidence>
<evidence type="ECO:0000256" key="2">
    <source>
        <dbReference type="ARBA" id="ARBA00022840"/>
    </source>
</evidence>
<dbReference type="GO" id="GO:0003677">
    <property type="term" value="F:DNA binding"/>
    <property type="evidence" value="ECO:0007669"/>
    <property type="project" value="InterPro"/>
</dbReference>
<evidence type="ECO:0000256" key="1">
    <source>
        <dbReference type="ARBA" id="ARBA00022741"/>
    </source>
</evidence>
<dbReference type="PRINTS" id="PR00038">
    <property type="entry name" value="HTHLUXR"/>
</dbReference>
<dbReference type="PANTHER" id="PTHR16305">
    <property type="entry name" value="TESTICULAR SOLUBLE ADENYLYL CYCLASE"/>
    <property type="match status" value="1"/>
</dbReference>
<dbReference type="EMBL" id="QUMQ01000001">
    <property type="protein sequence ID" value="REF97428.1"/>
    <property type="molecule type" value="Genomic_DNA"/>
</dbReference>
<keyword evidence="5" id="KW-1185">Reference proteome</keyword>
<dbReference type="InterPro" id="IPR000792">
    <property type="entry name" value="Tscrpt_reg_LuxR_C"/>
</dbReference>
<comment type="caution">
    <text evidence="4">The sequence shown here is derived from an EMBL/GenBank/DDBJ whole genome shotgun (WGS) entry which is preliminary data.</text>
</comment>
<dbReference type="GO" id="GO:0004016">
    <property type="term" value="F:adenylate cyclase activity"/>
    <property type="evidence" value="ECO:0007669"/>
    <property type="project" value="TreeGrafter"/>
</dbReference>
<gene>
    <name evidence="4" type="ORF">DFJ67_3426</name>
</gene>
<dbReference type="Pfam" id="PF13191">
    <property type="entry name" value="AAA_16"/>
    <property type="match status" value="1"/>
</dbReference>
<dbReference type="Gene3D" id="1.10.10.10">
    <property type="entry name" value="Winged helix-like DNA-binding domain superfamily/Winged helix DNA-binding domain"/>
    <property type="match status" value="1"/>
</dbReference>
<dbReference type="AlphaFoldDB" id="A0A3D9ZJ67"/>
<dbReference type="SUPFAM" id="SSF52540">
    <property type="entry name" value="P-loop containing nucleoside triphosphate hydrolases"/>
    <property type="match status" value="1"/>
</dbReference>
<organism evidence="4 5">
    <name type="scientific">Asanoa ferruginea</name>
    <dbReference type="NCBI Taxonomy" id="53367"/>
    <lineage>
        <taxon>Bacteria</taxon>
        <taxon>Bacillati</taxon>
        <taxon>Actinomycetota</taxon>
        <taxon>Actinomycetes</taxon>
        <taxon>Micromonosporales</taxon>
        <taxon>Micromonosporaceae</taxon>
        <taxon>Asanoa</taxon>
    </lineage>
</organism>
<dbReference type="Proteomes" id="UP000256913">
    <property type="component" value="Unassembled WGS sequence"/>
</dbReference>
<dbReference type="Pfam" id="PF00196">
    <property type="entry name" value="GerE"/>
    <property type="match status" value="1"/>
</dbReference>
<dbReference type="SUPFAM" id="SSF46894">
    <property type="entry name" value="C-terminal effector domain of the bipartite response regulators"/>
    <property type="match status" value="1"/>
</dbReference>